<name>A0A8B8A382_ACAPL</name>
<evidence type="ECO:0000313" key="1">
    <source>
        <dbReference type="Proteomes" id="UP000694845"/>
    </source>
</evidence>
<sequence length="342" mass="38185">MMPVVYAHDVTSPCTHSCDKLEDIIAHTIQDQAASTAQVKSYSGILQVLFAAGYLGVFIQQHSEDYAPGYDTLLNPCGCEEQDDLPVLHVMWVKVGSTGAMNHFIPLVPRRARSRHKAHKGKRFNLEGVVENFCSACLGPLNMCQADVFHLDTWVEWDVCHGWYHCLCTGLSHAAAEKMKYQCCSLNCSTSIAKLEGCTISVGDINRVRNGEDRSGDAIDFFMRLLILDSLPGFLSYDTYHTLHRFVCRYLQLVACSASNNSLMLEESLPSLHVPKVQQQDNMHNCGVFLVLNFEAFLNASIVFQLLTVVGVHNCTCKCMKLFKIRCIAKICIFIESCCPTL</sequence>
<protein>
    <submittedName>
        <fullName evidence="2">Uncharacterized protein LOC110990632 isoform X1</fullName>
    </submittedName>
</protein>
<gene>
    <name evidence="2" type="primary">LOC110990632</name>
</gene>
<dbReference type="RefSeq" id="XP_022111405.1">
    <property type="nucleotide sequence ID" value="XM_022255713.1"/>
</dbReference>
<evidence type="ECO:0000313" key="2">
    <source>
        <dbReference type="RefSeq" id="XP_022111405.1"/>
    </source>
</evidence>
<dbReference type="KEGG" id="aplc:110990632"/>
<dbReference type="SUPFAM" id="SSF54001">
    <property type="entry name" value="Cysteine proteinases"/>
    <property type="match status" value="1"/>
</dbReference>
<dbReference type="Proteomes" id="UP000694845">
    <property type="component" value="Unplaced"/>
</dbReference>
<dbReference type="OrthoDB" id="442460at2759"/>
<accession>A0A8B8A382</accession>
<organism evidence="1 2">
    <name type="scientific">Acanthaster planci</name>
    <name type="common">Crown-of-thorns starfish</name>
    <dbReference type="NCBI Taxonomy" id="133434"/>
    <lineage>
        <taxon>Eukaryota</taxon>
        <taxon>Metazoa</taxon>
        <taxon>Echinodermata</taxon>
        <taxon>Eleutherozoa</taxon>
        <taxon>Asterozoa</taxon>
        <taxon>Asteroidea</taxon>
        <taxon>Valvatacea</taxon>
        <taxon>Valvatida</taxon>
        <taxon>Acanthasteridae</taxon>
        <taxon>Acanthaster</taxon>
    </lineage>
</organism>
<dbReference type="GeneID" id="110990632"/>
<dbReference type="AlphaFoldDB" id="A0A8B8A382"/>
<dbReference type="InterPro" id="IPR038765">
    <property type="entry name" value="Papain-like_cys_pep_sf"/>
</dbReference>
<proteinExistence type="predicted"/>
<dbReference type="Gene3D" id="1.10.418.20">
    <property type="match status" value="1"/>
</dbReference>
<reference evidence="2" key="1">
    <citation type="submission" date="2025-08" db="UniProtKB">
        <authorList>
            <consortium name="RefSeq"/>
        </authorList>
    </citation>
    <scope>IDENTIFICATION</scope>
</reference>
<keyword evidence="1" id="KW-1185">Reference proteome</keyword>